<dbReference type="InterPro" id="IPR001680">
    <property type="entry name" value="WD40_rpt"/>
</dbReference>
<dbReference type="GO" id="GO:0044778">
    <property type="term" value="P:meiotic DNA integrity checkpoint signaling"/>
    <property type="evidence" value="ECO:0007669"/>
    <property type="project" value="EnsemblFungi"/>
</dbReference>
<evidence type="ECO:0000256" key="2">
    <source>
        <dbReference type="ARBA" id="ARBA00022737"/>
    </source>
</evidence>
<dbReference type="Pfam" id="PF00400">
    <property type="entry name" value="WD40"/>
    <property type="match status" value="3"/>
</dbReference>
<evidence type="ECO:0000256" key="1">
    <source>
        <dbReference type="ARBA" id="ARBA00022574"/>
    </source>
</evidence>
<dbReference type="Proteomes" id="UP000094385">
    <property type="component" value="Unassembled WGS sequence"/>
</dbReference>
<dbReference type="GO" id="GO:1990757">
    <property type="term" value="F:ubiquitin ligase activator activity"/>
    <property type="evidence" value="ECO:0007669"/>
    <property type="project" value="EnsemblFungi"/>
</dbReference>
<keyword evidence="6" id="KW-1185">Reference proteome</keyword>
<feature type="compositionally biased region" description="Polar residues" evidence="4">
    <location>
        <begin position="15"/>
        <end position="39"/>
    </location>
</feature>
<dbReference type="SMART" id="SM00320">
    <property type="entry name" value="WD40"/>
    <property type="match status" value="4"/>
</dbReference>
<dbReference type="InterPro" id="IPR033010">
    <property type="entry name" value="Cdc20/Fizzy"/>
</dbReference>
<dbReference type="GO" id="GO:0005680">
    <property type="term" value="C:anaphase-promoting complex"/>
    <property type="evidence" value="ECO:0007669"/>
    <property type="project" value="EnsemblFungi"/>
</dbReference>
<dbReference type="AlphaFoldDB" id="A0A1E3QGB2"/>
<evidence type="ECO:0000313" key="6">
    <source>
        <dbReference type="Proteomes" id="UP000094385"/>
    </source>
</evidence>
<reference evidence="5 6" key="1">
    <citation type="journal article" date="2016" name="Proc. Natl. Acad. Sci. U.S.A.">
        <title>Comparative genomics of biotechnologically important yeasts.</title>
        <authorList>
            <person name="Riley R."/>
            <person name="Haridas S."/>
            <person name="Wolfe K.H."/>
            <person name="Lopes M.R."/>
            <person name="Hittinger C.T."/>
            <person name="Goeker M."/>
            <person name="Salamov A.A."/>
            <person name="Wisecaver J.H."/>
            <person name="Long T.M."/>
            <person name="Calvey C.H."/>
            <person name="Aerts A.L."/>
            <person name="Barry K.W."/>
            <person name="Choi C."/>
            <person name="Clum A."/>
            <person name="Coughlan A.Y."/>
            <person name="Deshpande S."/>
            <person name="Douglass A.P."/>
            <person name="Hanson S.J."/>
            <person name="Klenk H.-P."/>
            <person name="LaButti K.M."/>
            <person name="Lapidus A."/>
            <person name="Lindquist E.A."/>
            <person name="Lipzen A.M."/>
            <person name="Meier-Kolthoff J.P."/>
            <person name="Ohm R.A."/>
            <person name="Otillar R.P."/>
            <person name="Pangilinan J.L."/>
            <person name="Peng Y."/>
            <person name="Rokas A."/>
            <person name="Rosa C.A."/>
            <person name="Scheuner C."/>
            <person name="Sibirny A.A."/>
            <person name="Slot J.C."/>
            <person name="Stielow J.B."/>
            <person name="Sun H."/>
            <person name="Kurtzman C.P."/>
            <person name="Blackwell M."/>
            <person name="Grigoriev I.V."/>
            <person name="Jeffries T.W."/>
        </authorList>
    </citation>
    <scope>NUCLEOTIDE SEQUENCE [LARGE SCALE GENOMIC DNA]</scope>
    <source>
        <strain evidence="5 6">NRRL Y-11557</strain>
    </source>
</reference>
<dbReference type="GO" id="GO:1905786">
    <property type="term" value="P:positive regulation of anaphase-promoting complex-dependent catabolic process"/>
    <property type="evidence" value="ECO:0007669"/>
    <property type="project" value="EnsemblFungi"/>
</dbReference>
<evidence type="ECO:0000256" key="3">
    <source>
        <dbReference type="PROSITE-ProRule" id="PRU00221"/>
    </source>
</evidence>
<gene>
    <name evidence="5" type="ORF">LIPSTDRAFT_657</name>
</gene>
<dbReference type="Gene3D" id="2.130.10.10">
    <property type="entry name" value="YVTN repeat-like/Quinoprotein amine dehydrogenase"/>
    <property type="match status" value="1"/>
</dbReference>
<dbReference type="InterPro" id="IPR036322">
    <property type="entry name" value="WD40_repeat_dom_sf"/>
</dbReference>
<organism evidence="5 6">
    <name type="scientific">Lipomyces starkeyi NRRL Y-11557</name>
    <dbReference type="NCBI Taxonomy" id="675824"/>
    <lineage>
        <taxon>Eukaryota</taxon>
        <taxon>Fungi</taxon>
        <taxon>Dikarya</taxon>
        <taxon>Ascomycota</taxon>
        <taxon>Saccharomycotina</taxon>
        <taxon>Lipomycetes</taxon>
        <taxon>Lipomycetales</taxon>
        <taxon>Lipomycetaceae</taxon>
        <taxon>Lipomyces</taxon>
    </lineage>
</organism>
<dbReference type="PROSITE" id="PS50082">
    <property type="entry name" value="WD_REPEATS_2"/>
    <property type="match status" value="2"/>
</dbReference>
<evidence type="ECO:0000313" key="5">
    <source>
        <dbReference type="EMBL" id="ODQ76753.1"/>
    </source>
</evidence>
<dbReference type="GO" id="GO:0030476">
    <property type="term" value="P:ascospore wall assembly"/>
    <property type="evidence" value="ECO:0007669"/>
    <property type="project" value="EnsemblFungi"/>
</dbReference>
<protein>
    <recommendedName>
        <fullName evidence="7">Anaphase-promoting complex subunit 4 WD40 domain-containing protein</fullName>
    </recommendedName>
</protein>
<dbReference type="SUPFAM" id="SSF50978">
    <property type="entry name" value="WD40 repeat-like"/>
    <property type="match status" value="1"/>
</dbReference>
<dbReference type="EMBL" id="KV454289">
    <property type="protein sequence ID" value="ODQ76753.1"/>
    <property type="molecule type" value="Genomic_DNA"/>
</dbReference>
<dbReference type="GO" id="GO:0007130">
    <property type="term" value="P:synaptonemal complex assembly"/>
    <property type="evidence" value="ECO:0007669"/>
    <property type="project" value="EnsemblFungi"/>
</dbReference>
<dbReference type="PANTHER" id="PTHR19918:SF5">
    <property type="entry name" value="MEIOSIS-SPECIFIC APC_C ACTIVATOR PROTEIN AMA1"/>
    <property type="match status" value="1"/>
</dbReference>
<accession>A0A1E3QGB2</accession>
<feature type="repeat" description="WD" evidence="3">
    <location>
        <begin position="264"/>
        <end position="301"/>
    </location>
</feature>
<dbReference type="InterPro" id="IPR015943">
    <property type="entry name" value="WD40/YVTN_repeat-like_dom_sf"/>
</dbReference>
<feature type="region of interest" description="Disordered" evidence="4">
    <location>
        <begin position="1"/>
        <end position="128"/>
    </location>
</feature>
<dbReference type="GO" id="GO:0010997">
    <property type="term" value="F:anaphase-promoting complex binding"/>
    <property type="evidence" value="ECO:0007669"/>
    <property type="project" value="InterPro"/>
</dbReference>
<dbReference type="GO" id="GO:1903024">
    <property type="term" value="P:positive regulation of ascospore-type prospore membrane formation"/>
    <property type="evidence" value="ECO:0007669"/>
    <property type="project" value="EnsemblFungi"/>
</dbReference>
<dbReference type="GO" id="GO:0031145">
    <property type="term" value="P:anaphase-promoting complex-dependent catabolic process"/>
    <property type="evidence" value="ECO:0007669"/>
    <property type="project" value="TreeGrafter"/>
</dbReference>
<evidence type="ECO:0008006" key="7">
    <source>
        <dbReference type="Google" id="ProtNLM"/>
    </source>
</evidence>
<dbReference type="PANTHER" id="PTHR19918">
    <property type="entry name" value="CELL DIVISION CYCLE 20 CDC20 FIZZY -RELATED"/>
    <property type="match status" value="1"/>
</dbReference>
<feature type="compositionally biased region" description="Low complexity" evidence="4">
    <location>
        <begin position="50"/>
        <end position="68"/>
    </location>
</feature>
<keyword evidence="1 3" id="KW-0853">WD repeat</keyword>
<sequence length="588" mass="64154">MDAPTEGPGVDEVSLSLQAQIPSGHQRWHSSPPSLTIRTPVTRFRNPPVSARSPLSSTSSSSSSSSSSSRRRDRILSSRGALSPDRFIPSSSSVPLYHVETPPSSVSPPVARGRRHTTAGVRSPPQPDPGIAIASALGISSGLITRPGRVLNFQKRLRISGDAHGASDDERVNEEAMMMVLAGASAKGANHDGDGRARKSQKIMKRVLSYAPFRVLDAPGLRDDFYTNLLAWSSVTNDLAVGLGPEVYIWQESTGAVLLPEWSTSPVACVSFAPDGRTLVIGRMDGAITCWTVSSPTSRAEFYHTVGLCCIGWRPLPTVDGQEQMYSEFYVGDEVGEILRFKLMSENAMPRTELSPLELLGRTKGHNQQICGLFIMMKLSIVDAELNLGITFNPSGTQMAVGANDNTCTVWDITPDGPAASPRYRWDHRAAVKALAYCPWSPSLLATGGGSNDRTIRFWHTNSGSLVNSFNTNAQVTSLIWSRSTKEIVATFGYANPEHPIRMAIYSYPECRPIIQIPWQEDIRCLYAVQSPGGGRVCAAASDETVRFYDFWDEKGQIRVSHWDNGIFGSDILELCEGIEKNPLDVIR</sequence>
<dbReference type="OrthoDB" id="10263272at2759"/>
<feature type="repeat" description="WD" evidence="3">
    <location>
        <begin position="390"/>
        <end position="413"/>
    </location>
</feature>
<dbReference type="STRING" id="675824.A0A1E3QGB2"/>
<keyword evidence="2" id="KW-0677">Repeat</keyword>
<evidence type="ECO:0000256" key="4">
    <source>
        <dbReference type="SAM" id="MobiDB-lite"/>
    </source>
</evidence>
<proteinExistence type="predicted"/>
<name>A0A1E3QGB2_LIPST</name>